<dbReference type="OrthoDB" id="9797595at2"/>
<accession>A0A2G1MFS1</accession>
<gene>
    <name evidence="5" type="ORF">CJ301_10585</name>
</gene>
<dbReference type="Proteomes" id="UP000221860">
    <property type="component" value="Unassembled WGS sequence"/>
</dbReference>
<comment type="caution">
    <text evidence="5">The sequence shown here is derived from an EMBL/GenBank/DDBJ whole genome shotgun (WGS) entry which is preliminary data.</text>
</comment>
<dbReference type="CDD" id="cd07817">
    <property type="entry name" value="SRPBCC_8"/>
    <property type="match status" value="1"/>
</dbReference>
<reference evidence="5 6" key="1">
    <citation type="submission" date="2017-08" db="EMBL/GenBank/DDBJ databases">
        <title>Draft Genome Sequence of Loktanella cinnabarina Strain XM1, Isolated from Coastal Surface Water.</title>
        <authorList>
            <person name="Ma R."/>
            <person name="Wang J."/>
            <person name="Wang Q."/>
            <person name="Ma Z."/>
            <person name="Li J."/>
            <person name="Chen L."/>
        </authorList>
    </citation>
    <scope>NUCLEOTIDE SEQUENCE [LARGE SCALE GENOMIC DNA]</scope>
    <source>
        <strain evidence="5 6">XM1</strain>
    </source>
</reference>
<feature type="compositionally biased region" description="Basic and acidic residues" evidence="2">
    <location>
        <begin position="1"/>
        <end position="12"/>
    </location>
</feature>
<dbReference type="AlphaFoldDB" id="A0A2G1MFS1"/>
<organism evidence="5 6">
    <name type="scientific">Limimaricola cinnabarinus</name>
    <dbReference type="NCBI Taxonomy" id="1125964"/>
    <lineage>
        <taxon>Bacteria</taxon>
        <taxon>Pseudomonadati</taxon>
        <taxon>Pseudomonadota</taxon>
        <taxon>Alphaproteobacteria</taxon>
        <taxon>Rhodobacterales</taxon>
        <taxon>Paracoccaceae</taxon>
        <taxon>Limimaricola</taxon>
    </lineage>
</organism>
<dbReference type="PANTHER" id="PTHR33824">
    <property type="entry name" value="POLYKETIDE CYCLASE/DEHYDRASE AND LIPID TRANSPORT SUPERFAMILY PROTEIN"/>
    <property type="match status" value="1"/>
</dbReference>
<dbReference type="EMBL" id="NQWH01000013">
    <property type="protein sequence ID" value="PHP27595.1"/>
    <property type="molecule type" value="Genomic_DNA"/>
</dbReference>
<protein>
    <submittedName>
        <fullName evidence="5">Cyclase</fullName>
    </submittedName>
</protein>
<evidence type="ECO:0000259" key="4">
    <source>
        <dbReference type="Pfam" id="PF03364"/>
    </source>
</evidence>
<feature type="region of interest" description="Disordered" evidence="2">
    <location>
        <begin position="48"/>
        <end position="71"/>
    </location>
</feature>
<dbReference type="SUPFAM" id="SSF55961">
    <property type="entry name" value="Bet v1-like"/>
    <property type="match status" value="1"/>
</dbReference>
<evidence type="ECO:0000256" key="2">
    <source>
        <dbReference type="SAM" id="MobiDB-lite"/>
    </source>
</evidence>
<dbReference type="Gene3D" id="3.30.530.20">
    <property type="match status" value="1"/>
</dbReference>
<dbReference type="RefSeq" id="WP_099277132.1">
    <property type="nucleotide sequence ID" value="NZ_CANMUC010000003.1"/>
</dbReference>
<feature type="domain" description="Coenzyme Q-binding protein COQ10 START" evidence="4">
    <location>
        <begin position="81"/>
        <end position="193"/>
    </location>
</feature>
<evidence type="ECO:0000313" key="6">
    <source>
        <dbReference type="Proteomes" id="UP000221860"/>
    </source>
</evidence>
<dbReference type="InterPro" id="IPR047137">
    <property type="entry name" value="ORF3"/>
</dbReference>
<dbReference type="PANTHER" id="PTHR33824:SF7">
    <property type="entry name" value="POLYKETIDE CYCLASE_DEHYDRASE AND LIPID TRANSPORT SUPERFAMILY PROTEIN"/>
    <property type="match status" value="1"/>
</dbReference>
<sequence>MTYRTFEDDRAMHRARRDRRAPYPGGAALAAGIGLMLLGGLAAQRYAGRQQERRPADSAPGRTARQSRHGRYAVTGRSVTINKPRQEIYAFWRDFSNLARFMENVESVHEAGDLSRWTIAAPMGHAVEVVTRIVQDRPGEEIAWRSTEESDIDTEGKVMFRDAPEGRGTVVEAVIAYRPPMGELGRILAKMFQAEPGLQARRDLKRLKMLLETGEIATNRNRNDG</sequence>
<evidence type="ECO:0000256" key="3">
    <source>
        <dbReference type="SAM" id="Phobius"/>
    </source>
</evidence>
<dbReference type="Pfam" id="PF03364">
    <property type="entry name" value="Polyketide_cyc"/>
    <property type="match status" value="1"/>
</dbReference>
<name>A0A2G1MFS1_9RHOB</name>
<feature type="transmembrane region" description="Helical" evidence="3">
    <location>
        <begin position="21"/>
        <end position="43"/>
    </location>
</feature>
<evidence type="ECO:0000256" key="1">
    <source>
        <dbReference type="ARBA" id="ARBA00008918"/>
    </source>
</evidence>
<dbReference type="InterPro" id="IPR023393">
    <property type="entry name" value="START-like_dom_sf"/>
</dbReference>
<keyword evidence="3" id="KW-1133">Transmembrane helix</keyword>
<keyword evidence="3" id="KW-0812">Transmembrane</keyword>
<feature type="region of interest" description="Disordered" evidence="2">
    <location>
        <begin position="1"/>
        <end position="20"/>
    </location>
</feature>
<keyword evidence="6" id="KW-1185">Reference proteome</keyword>
<dbReference type="InterPro" id="IPR005031">
    <property type="entry name" value="COQ10_START"/>
</dbReference>
<proteinExistence type="inferred from homology"/>
<comment type="similarity">
    <text evidence="1">Belongs to the ribosome association toxin RatA family.</text>
</comment>
<keyword evidence="3" id="KW-0472">Membrane</keyword>
<evidence type="ECO:0000313" key="5">
    <source>
        <dbReference type="EMBL" id="PHP27595.1"/>
    </source>
</evidence>